<feature type="chain" id="PRO_5045055991" evidence="1">
    <location>
        <begin position="23"/>
        <end position="97"/>
    </location>
</feature>
<reference evidence="2 3" key="1">
    <citation type="submission" date="2021-05" db="EMBL/GenBank/DDBJ databases">
        <title>Genome sequence of E. marmotae isolates.</title>
        <authorList>
            <person name="Binsker U."/>
            <person name="Hammerl J.A."/>
        </authorList>
    </citation>
    <scope>NUCLEOTIDE SEQUENCE [LARGE SCALE GENOMIC DNA]</scope>
    <source>
        <strain evidence="2 3">21-MO00586</strain>
    </source>
</reference>
<name>A0ABU1C0R9_9ESCH</name>
<sequence length="97" mass="10282">MMMKKCVLLGAFLLSFTGVAMAQSVTVDVPSGYKVVVVPDSVSVPQAVSVASVASVPQTVYVAPTPAPAYRAHPYVRHLASVGEGMVIEHQIDDHHH</sequence>
<dbReference type="RefSeq" id="WP_072274921.1">
    <property type="nucleotide sequence ID" value="NZ_CP072689.1"/>
</dbReference>
<organism evidence="2 3">
    <name type="scientific">Escherichia marmotae</name>
    <dbReference type="NCBI Taxonomy" id="1499973"/>
    <lineage>
        <taxon>Bacteria</taxon>
        <taxon>Pseudomonadati</taxon>
        <taxon>Pseudomonadota</taxon>
        <taxon>Gammaproteobacteria</taxon>
        <taxon>Enterobacterales</taxon>
        <taxon>Enterobacteriaceae</taxon>
        <taxon>Escherichia</taxon>
    </lineage>
</organism>
<accession>A0ABU1C0R9</accession>
<keyword evidence="1" id="KW-0732">Signal</keyword>
<proteinExistence type="predicted"/>
<keyword evidence="3" id="KW-1185">Reference proteome</keyword>
<evidence type="ECO:0000256" key="1">
    <source>
        <dbReference type="SAM" id="SignalP"/>
    </source>
</evidence>
<gene>
    <name evidence="2" type="ORF">KJE03_12155</name>
</gene>
<dbReference type="GeneID" id="86945730"/>
<dbReference type="Proteomes" id="UP001235723">
    <property type="component" value="Unassembled WGS sequence"/>
</dbReference>
<evidence type="ECO:0000313" key="2">
    <source>
        <dbReference type="EMBL" id="MDQ9294231.1"/>
    </source>
</evidence>
<feature type="signal peptide" evidence="1">
    <location>
        <begin position="1"/>
        <end position="22"/>
    </location>
</feature>
<comment type="caution">
    <text evidence="2">The sequence shown here is derived from an EMBL/GenBank/DDBJ whole genome shotgun (WGS) entry which is preliminary data.</text>
</comment>
<dbReference type="EMBL" id="JAHCRT010000008">
    <property type="protein sequence ID" value="MDQ9294231.1"/>
    <property type="molecule type" value="Genomic_DNA"/>
</dbReference>
<protein>
    <submittedName>
        <fullName evidence="2">Uncharacterized protein</fullName>
    </submittedName>
</protein>
<evidence type="ECO:0000313" key="3">
    <source>
        <dbReference type="Proteomes" id="UP001235723"/>
    </source>
</evidence>